<dbReference type="RefSeq" id="WP_345504427.1">
    <property type="nucleotide sequence ID" value="NZ_BAABLO010000011.1"/>
</dbReference>
<evidence type="ECO:0000313" key="3">
    <source>
        <dbReference type="Proteomes" id="UP001500556"/>
    </source>
</evidence>
<dbReference type="SMART" id="SM01012">
    <property type="entry name" value="ANTAR"/>
    <property type="match status" value="1"/>
</dbReference>
<evidence type="ECO:0000259" key="1">
    <source>
        <dbReference type="PROSITE" id="PS50921"/>
    </source>
</evidence>
<protein>
    <recommendedName>
        <fullName evidence="1">ANTAR domain-containing protein</fullName>
    </recommendedName>
</protein>
<proteinExistence type="predicted"/>
<gene>
    <name evidence="2" type="ORF">GCM10025782_29120</name>
</gene>
<evidence type="ECO:0000313" key="2">
    <source>
        <dbReference type="EMBL" id="GAA4728481.1"/>
    </source>
</evidence>
<dbReference type="PROSITE" id="PS50921">
    <property type="entry name" value="ANTAR"/>
    <property type="match status" value="1"/>
</dbReference>
<feature type="domain" description="ANTAR" evidence="1">
    <location>
        <begin position="113"/>
        <end position="175"/>
    </location>
</feature>
<sequence>MGPHAVQSDGQTMYFRYEVDGGRWTWSAGLREIHGLSPGQEPTAELMLDRVVEEDRPTVLARFEQRLGEPGPFSCVYRMRDAHGRVRRLIVVGQSDVAAEGVHRLWGFVVDLTEPLRASARAAVAASAEHRAAIEQAKGALMLSFGVEEEPAFELLRAYSSQNNIKLSAVAERIVAGLGDPAYSRAEPVESLLDIVMGLGSGGGRPFEAEALIGASGGGAAPEGRPGHLRG</sequence>
<dbReference type="CDD" id="cd00130">
    <property type="entry name" value="PAS"/>
    <property type="match status" value="1"/>
</dbReference>
<dbReference type="Gene3D" id="3.30.450.20">
    <property type="entry name" value="PAS domain"/>
    <property type="match status" value="1"/>
</dbReference>
<dbReference type="InterPro" id="IPR000014">
    <property type="entry name" value="PAS"/>
</dbReference>
<dbReference type="InterPro" id="IPR005561">
    <property type="entry name" value="ANTAR"/>
</dbReference>
<organism evidence="2 3">
    <name type="scientific">Pedococcus ginsenosidimutans</name>
    <dbReference type="NCBI Taxonomy" id="490570"/>
    <lineage>
        <taxon>Bacteria</taxon>
        <taxon>Bacillati</taxon>
        <taxon>Actinomycetota</taxon>
        <taxon>Actinomycetes</taxon>
        <taxon>Micrococcales</taxon>
        <taxon>Intrasporangiaceae</taxon>
        <taxon>Pedococcus</taxon>
    </lineage>
</organism>
<reference evidence="3" key="1">
    <citation type="journal article" date="2019" name="Int. J. Syst. Evol. Microbiol.">
        <title>The Global Catalogue of Microorganisms (GCM) 10K type strain sequencing project: providing services to taxonomists for standard genome sequencing and annotation.</title>
        <authorList>
            <consortium name="The Broad Institute Genomics Platform"/>
            <consortium name="The Broad Institute Genome Sequencing Center for Infectious Disease"/>
            <person name="Wu L."/>
            <person name="Ma J."/>
        </authorList>
    </citation>
    <scope>NUCLEOTIDE SEQUENCE [LARGE SCALE GENOMIC DNA]</scope>
    <source>
        <strain evidence="3">JCM 18961</strain>
    </source>
</reference>
<dbReference type="InterPro" id="IPR035965">
    <property type="entry name" value="PAS-like_dom_sf"/>
</dbReference>
<dbReference type="Pfam" id="PF03861">
    <property type="entry name" value="ANTAR"/>
    <property type="match status" value="1"/>
</dbReference>
<accession>A0ABP8YGL4</accession>
<keyword evidence="3" id="KW-1185">Reference proteome</keyword>
<dbReference type="Gene3D" id="1.10.10.10">
    <property type="entry name" value="Winged helix-like DNA-binding domain superfamily/Winged helix DNA-binding domain"/>
    <property type="match status" value="1"/>
</dbReference>
<dbReference type="SUPFAM" id="SSF52172">
    <property type="entry name" value="CheY-like"/>
    <property type="match status" value="1"/>
</dbReference>
<dbReference type="EMBL" id="BAABLO010000011">
    <property type="protein sequence ID" value="GAA4728481.1"/>
    <property type="molecule type" value="Genomic_DNA"/>
</dbReference>
<dbReference type="Proteomes" id="UP001500556">
    <property type="component" value="Unassembled WGS sequence"/>
</dbReference>
<dbReference type="InterPro" id="IPR013655">
    <property type="entry name" value="PAS_fold_3"/>
</dbReference>
<comment type="caution">
    <text evidence="2">The sequence shown here is derived from an EMBL/GenBank/DDBJ whole genome shotgun (WGS) entry which is preliminary data.</text>
</comment>
<dbReference type="InterPro" id="IPR036388">
    <property type="entry name" value="WH-like_DNA-bd_sf"/>
</dbReference>
<name>A0ABP8YGL4_9MICO</name>
<dbReference type="InterPro" id="IPR011006">
    <property type="entry name" value="CheY-like_superfamily"/>
</dbReference>
<dbReference type="Pfam" id="PF08447">
    <property type="entry name" value="PAS_3"/>
    <property type="match status" value="1"/>
</dbReference>
<dbReference type="SUPFAM" id="SSF55785">
    <property type="entry name" value="PYP-like sensor domain (PAS domain)"/>
    <property type="match status" value="1"/>
</dbReference>